<dbReference type="Pfam" id="PF03366">
    <property type="entry name" value="YEATS"/>
    <property type="match status" value="1"/>
</dbReference>
<dbReference type="CDD" id="cd16908">
    <property type="entry name" value="YEATS_Yaf9_like"/>
    <property type="match status" value="1"/>
</dbReference>
<evidence type="ECO:0000256" key="2">
    <source>
        <dbReference type="PROSITE-ProRule" id="PRU00376"/>
    </source>
</evidence>
<sequence length="255" mass="29085">MANERVRVRGVSIFRPIIYGNTAVVLNPKERENSSNADHTHRWTVAVRSAASAPDSEQVGGADDLSYFIKRVTFKLHDTYPNPSRNIDKSPFELTETGWGEFEIQIRITFIPESGEKAILLYHHLKLHPWTATGEPEIPPLDVAMKLGPVHSWQYDEVVFNDPYQNFLNLLTQHPPTPLPKLKRKPVPFNLANSGSLEASRGGVPEFTALMEKEEADRLEEARKAVIAEQDRWREKLIEREKELERLQKEVDALG</sequence>
<evidence type="ECO:0000313" key="5">
    <source>
        <dbReference type="EMBL" id="KDR84097.1"/>
    </source>
</evidence>
<keyword evidence="1 2" id="KW-0539">Nucleus</keyword>
<dbReference type="PANTHER" id="PTHR23195">
    <property type="entry name" value="YEATS DOMAIN"/>
    <property type="match status" value="1"/>
</dbReference>
<keyword evidence="3" id="KW-0805">Transcription regulation</keyword>
<dbReference type="InterPro" id="IPR055129">
    <property type="entry name" value="YEATS_dom"/>
</dbReference>
<evidence type="ECO:0000256" key="3">
    <source>
        <dbReference type="RuleBase" id="RU367117"/>
    </source>
</evidence>
<evidence type="ECO:0000256" key="1">
    <source>
        <dbReference type="ARBA" id="ARBA00023242"/>
    </source>
</evidence>
<organism evidence="5 6">
    <name type="scientific">Galerina marginata (strain CBS 339.88)</name>
    <dbReference type="NCBI Taxonomy" id="685588"/>
    <lineage>
        <taxon>Eukaryota</taxon>
        <taxon>Fungi</taxon>
        <taxon>Dikarya</taxon>
        <taxon>Basidiomycota</taxon>
        <taxon>Agaricomycotina</taxon>
        <taxon>Agaricomycetes</taxon>
        <taxon>Agaricomycetidae</taxon>
        <taxon>Agaricales</taxon>
        <taxon>Agaricineae</taxon>
        <taxon>Strophariaceae</taxon>
        <taxon>Galerina</taxon>
    </lineage>
</organism>
<protein>
    <recommendedName>
        <fullName evidence="3">Protein AF-9 homolog</fullName>
    </recommendedName>
</protein>
<evidence type="ECO:0000259" key="4">
    <source>
        <dbReference type="PROSITE" id="PS51037"/>
    </source>
</evidence>
<keyword evidence="3" id="KW-0234">DNA repair</keyword>
<comment type="subunit">
    <text evidence="3">Component of the SWR1 chromatin-remodeling complex and of the NuA4 histone acetyltransferase complex.</text>
</comment>
<dbReference type="PROSITE" id="PS51037">
    <property type="entry name" value="YEATS"/>
    <property type="match status" value="1"/>
</dbReference>
<evidence type="ECO:0000313" key="6">
    <source>
        <dbReference type="Proteomes" id="UP000027222"/>
    </source>
</evidence>
<keyword evidence="3" id="KW-0010">Activator</keyword>
<accession>A0A067TP41</accession>
<dbReference type="Gene3D" id="2.60.40.1970">
    <property type="entry name" value="YEATS domain"/>
    <property type="match status" value="1"/>
</dbReference>
<reference evidence="6" key="1">
    <citation type="journal article" date="2014" name="Proc. Natl. Acad. Sci. U.S.A.">
        <title>Extensive sampling of basidiomycete genomes demonstrates inadequacy of the white-rot/brown-rot paradigm for wood decay fungi.</title>
        <authorList>
            <person name="Riley R."/>
            <person name="Salamov A.A."/>
            <person name="Brown D.W."/>
            <person name="Nagy L.G."/>
            <person name="Floudas D."/>
            <person name="Held B.W."/>
            <person name="Levasseur A."/>
            <person name="Lombard V."/>
            <person name="Morin E."/>
            <person name="Otillar R."/>
            <person name="Lindquist E.A."/>
            <person name="Sun H."/>
            <person name="LaButti K.M."/>
            <person name="Schmutz J."/>
            <person name="Jabbour D."/>
            <person name="Luo H."/>
            <person name="Baker S.E."/>
            <person name="Pisabarro A.G."/>
            <person name="Walton J.D."/>
            <person name="Blanchette R.A."/>
            <person name="Henrissat B."/>
            <person name="Martin F."/>
            <person name="Cullen D."/>
            <person name="Hibbett D.S."/>
            <person name="Grigoriev I.V."/>
        </authorList>
    </citation>
    <scope>NUCLEOTIDE SEQUENCE [LARGE SCALE GENOMIC DNA]</scope>
    <source>
        <strain evidence="6">CBS 339.88</strain>
    </source>
</reference>
<comment type="similarity">
    <text evidence="3">Belongs to the YAF9 family.</text>
</comment>
<dbReference type="STRING" id="685588.A0A067TP41"/>
<name>A0A067TP41_GALM3</name>
<gene>
    <name evidence="3" type="primary">YAF9</name>
    <name evidence="5" type="ORF">GALMADRAFT_133465</name>
</gene>
<comment type="subcellular location">
    <subcellularLocation>
        <location evidence="3">Nucleus</location>
    </subcellularLocation>
    <subcellularLocation>
        <location evidence="3">Cytoplasm</location>
    </subcellularLocation>
</comment>
<keyword evidence="3" id="KW-0227">DNA damage</keyword>
<feature type="coiled-coil region" evidence="3">
    <location>
        <begin position="216"/>
        <end position="250"/>
    </location>
</feature>
<dbReference type="HOGENOM" id="CLU_051385_2_1_1"/>
<dbReference type="GO" id="GO:0000812">
    <property type="term" value="C:Swr1 complex"/>
    <property type="evidence" value="ECO:0007669"/>
    <property type="project" value="UniProtKB-UniRule"/>
</dbReference>
<dbReference type="AlphaFoldDB" id="A0A067TP41"/>
<keyword evidence="6" id="KW-1185">Reference proteome</keyword>
<dbReference type="InterPro" id="IPR005033">
    <property type="entry name" value="YEATS"/>
</dbReference>
<comment type="function">
    <text evidence="3">Component of the SWR1 complex which mediates the ATP-dependent exchange of histone H2A for an H2A variant leading to transcriptional regulation of selected genes by chromatin remodeling. Component of the NuA4 histone acetyltransferase complex which is involved in transcriptional activation of selected genes principally by acetylation of nucleosomal histones H4 and H2A. The NuA4 complex is also involved in DNA repair. Yaf9 may also be required for viability in conditions in which the structural integrity of the spindle is compromised.</text>
</comment>
<keyword evidence="3" id="KW-0156">Chromatin regulator</keyword>
<keyword evidence="3" id="KW-0175">Coiled coil</keyword>
<keyword evidence="3" id="KW-0963">Cytoplasm</keyword>
<dbReference type="InterPro" id="IPR038704">
    <property type="entry name" value="YEAST_sf"/>
</dbReference>
<dbReference type="GO" id="GO:0006281">
    <property type="term" value="P:DNA repair"/>
    <property type="evidence" value="ECO:0007669"/>
    <property type="project" value="UniProtKB-UniRule"/>
</dbReference>
<dbReference type="EMBL" id="KL142368">
    <property type="protein sequence ID" value="KDR84097.1"/>
    <property type="molecule type" value="Genomic_DNA"/>
</dbReference>
<feature type="domain" description="YEATS" evidence="4">
    <location>
        <begin position="7"/>
        <end position="174"/>
    </location>
</feature>
<proteinExistence type="inferred from homology"/>
<dbReference type="GO" id="GO:0006325">
    <property type="term" value="P:chromatin organization"/>
    <property type="evidence" value="ECO:0007669"/>
    <property type="project" value="UniProtKB-KW"/>
</dbReference>
<dbReference type="Proteomes" id="UP000027222">
    <property type="component" value="Unassembled WGS sequence"/>
</dbReference>
<dbReference type="OrthoDB" id="16041at2759"/>
<comment type="domain">
    <text evidence="3">The coiled-coil domain is required for assembly into the NuA4 complex.</text>
</comment>
<dbReference type="GO" id="GO:0005737">
    <property type="term" value="C:cytoplasm"/>
    <property type="evidence" value="ECO:0007669"/>
    <property type="project" value="UniProtKB-SubCell"/>
</dbReference>
<keyword evidence="3" id="KW-0804">Transcription</keyword>
<dbReference type="GO" id="GO:0006355">
    <property type="term" value="P:regulation of DNA-templated transcription"/>
    <property type="evidence" value="ECO:0007669"/>
    <property type="project" value="InterPro"/>
</dbReference>